<dbReference type="InterPro" id="IPR057432">
    <property type="entry name" value="Lin-15A/B-like_dom"/>
</dbReference>
<evidence type="ECO:0000313" key="2">
    <source>
        <dbReference type="EMBL" id="PIC29619.1"/>
    </source>
</evidence>
<feature type="domain" description="Lin-15A/B-like" evidence="1">
    <location>
        <begin position="229"/>
        <end position="341"/>
    </location>
</feature>
<protein>
    <recommendedName>
        <fullName evidence="1">Lin-15A/B-like domain-containing protein</fullName>
    </recommendedName>
</protein>
<proteinExistence type="predicted"/>
<dbReference type="PANTHER" id="PTHR22716:SF5">
    <property type="entry name" value="INAPPROPRIATE VULVAL CELL PROLIFERATION HOMOLOG"/>
    <property type="match status" value="1"/>
</dbReference>
<comment type="caution">
    <text evidence="2">The sequence shown here is derived from an EMBL/GenBank/DDBJ whole genome shotgun (WGS) entry which is preliminary data.</text>
</comment>
<evidence type="ECO:0000313" key="3">
    <source>
        <dbReference type="Proteomes" id="UP000230233"/>
    </source>
</evidence>
<name>A0A2G5TQN4_9PELO</name>
<gene>
    <name evidence="2" type="primary">Cnig_chr_V.g21141</name>
    <name evidence="2" type="ORF">B9Z55_021141</name>
</gene>
<dbReference type="OrthoDB" id="5883294at2759"/>
<dbReference type="GO" id="GO:0040027">
    <property type="term" value="P:negative regulation of vulval development"/>
    <property type="evidence" value="ECO:0007669"/>
    <property type="project" value="InterPro"/>
</dbReference>
<dbReference type="InterPro" id="IPR040129">
    <property type="entry name" value="Lin-15B-like"/>
</dbReference>
<accession>A0A2G5TQN4</accession>
<dbReference type="Pfam" id="PF25375">
    <property type="entry name" value="Lin-15B"/>
    <property type="match status" value="2"/>
</dbReference>
<organism evidence="2 3">
    <name type="scientific">Caenorhabditis nigoni</name>
    <dbReference type="NCBI Taxonomy" id="1611254"/>
    <lineage>
        <taxon>Eukaryota</taxon>
        <taxon>Metazoa</taxon>
        <taxon>Ecdysozoa</taxon>
        <taxon>Nematoda</taxon>
        <taxon>Chromadorea</taxon>
        <taxon>Rhabditida</taxon>
        <taxon>Rhabditina</taxon>
        <taxon>Rhabditomorpha</taxon>
        <taxon>Rhabditoidea</taxon>
        <taxon>Rhabditidae</taxon>
        <taxon>Peloderinae</taxon>
        <taxon>Caenorhabditis</taxon>
    </lineage>
</organism>
<feature type="domain" description="Lin-15A/B-like" evidence="1">
    <location>
        <begin position="79"/>
        <end position="192"/>
    </location>
</feature>
<dbReference type="EMBL" id="PDUG01000005">
    <property type="protein sequence ID" value="PIC29619.1"/>
    <property type="molecule type" value="Genomic_DNA"/>
</dbReference>
<dbReference type="Proteomes" id="UP000230233">
    <property type="component" value="Chromosome V"/>
</dbReference>
<sequence length="346" mass="39629">MDQIFKKLEISTINDVFNCAKIEQVMNIVRTLRPEISKRRFEIVLYNMKNTKILHQKNTKILSSSIKATTETPKPMSNICALCNLQRQRCELNVRQINEKLIIMVGWILLDYCSIKETARFLEPGGRLVCHEHIFETIFEVFETLQIAQMKEIDMCSEGQMEKIMKIVDSLSSGINFKGFSACLREFARKNKVTNGDLKNAGLTSQFDPEKSPKIEENSEKSILQISTTRCAICQKSQNPMKIIQSQNEKLVIVVGNVLRGVVTFKKAKPILAMSDQPLNFCVSHITEAIDGIFRALQREKIDEIRDSCPYMKNVMIVVNVMRPKLSSGLFVKIFQDFVKIHSKIQ</sequence>
<dbReference type="AlphaFoldDB" id="A0A2G5TQN4"/>
<evidence type="ECO:0000259" key="1">
    <source>
        <dbReference type="Pfam" id="PF25375"/>
    </source>
</evidence>
<keyword evidence="3" id="KW-1185">Reference proteome</keyword>
<dbReference type="PANTHER" id="PTHR22716">
    <property type="entry name" value="ETS CLASS TRANSCRIPTION FACTOR-RELATED-RELATED"/>
    <property type="match status" value="1"/>
</dbReference>
<reference evidence="3" key="1">
    <citation type="submission" date="2017-10" db="EMBL/GenBank/DDBJ databases">
        <title>Rapid genome shrinkage in a self-fertile nematode reveals novel sperm competition proteins.</title>
        <authorList>
            <person name="Yin D."/>
            <person name="Schwarz E.M."/>
            <person name="Thomas C.G."/>
            <person name="Felde R.L."/>
            <person name="Korf I.F."/>
            <person name="Cutter A.D."/>
            <person name="Schartner C.M."/>
            <person name="Ralston E.J."/>
            <person name="Meyer B.J."/>
            <person name="Haag E.S."/>
        </authorList>
    </citation>
    <scope>NUCLEOTIDE SEQUENCE [LARGE SCALE GENOMIC DNA]</scope>
    <source>
        <strain evidence="3">JU1422</strain>
    </source>
</reference>